<dbReference type="Proteomes" id="UP000001593">
    <property type="component" value="Unassembled WGS sequence"/>
</dbReference>
<feature type="domain" description="F5/8 type C" evidence="2">
    <location>
        <begin position="1"/>
        <end position="93"/>
    </location>
</feature>
<dbReference type="InParanoid" id="A7RVV3"/>
<dbReference type="EMBL" id="DS469544">
    <property type="protein sequence ID" value="EDO44452.1"/>
    <property type="molecule type" value="Genomic_DNA"/>
</dbReference>
<evidence type="ECO:0000256" key="1">
    <source>
        <dbReference type="SAM" id="MobiDB-lite"/>
    </source>
</evidence>
<dbReference type="PROSITE" id="PS50022">
    <property type="entry name" value="FA58C_3"/>
    <property type="match status" value="1"/>
</dbReference>
<accession>A7RVV3</accession>
<protein>
    <recommendedName>
        <fullName evidence="2">F5/8 type C domain-containing protein</fullName>
    </recommendedName>
</protein>
<evidence type="ECO:0000313" key="3">
    <source>
        <dbReference type="EMBL" id="EDO44452.1"/>
    </source>
</evidence>
<sequence length="112" mass="12581">MAKSGRLHHVETVNVDWRAWIAKYTNTSQWISVDFQECMIVRKVASQGLGRKRWFAKSYTIDYTMDEASWSEYRSGGVAKVFPANSDDSSVVTCPDPRCSGSLPQDQAKSLG</sequence>
<dbReference type="PhylomeDB" id="A7RVV3"/>
<evidence type="ECO:0000259" key="2">
    <source>
        <dbReference type="PROSITE" id="PS50022"/>
    </source>
</evidence>
<dbReference type="SUPFAM" id="SSF49785">
    <property type="entry name" value="Galactose-binding domain-like"/>
    <property type="match status" value="1"/>
</dbReference>
<dbReference type="InterPro" id="IPR000421">
    <property type="entry name" value="FA58C"/>
</dbReference>
<feature type="region of interest" description="Disordered" evidence="1">
    <location>
        <begin position="87"/>
        <end position="112"/>
    </location>
</feature>
<feature type="compositionally biased region" description="Polar residues" evidence="1">
    <location>
        <begin position="102"/>
        <end position="112"/>
    </location>
</feature>
<organism evidence="3 4">
    <name type="scientific">Nematostella vectensis</name>
    <name type="common">Starlet sea anemone</name>
    <dbReference type="NCBI Taxonomy" id="45351"/>
    <lineage>
        <taxon>Eukaryota</taxon>
        <taxon>Metazoa</taxon>
        <taxon>Cnidaria</taxon>
        <taxon>Anthozoa</taxon>
        <taxon>Hexacorallia</taxon>
        <taxon>Actiniaria</taxon>
        <taxon>Edwardsiidae</taxon>
        <taxon>Nematostella</taxon>
    </lineage>
</organism>
<gene>
    <name evidence="3" type="ORF">NEMVEDRAFT_v1g202895</name>
</gene>
<evidence type="ECO:0000313" key="4">
    <source>
        <dbReference type="Proteomes" id="UP000001593"/>
    </source>
</evidence>
<dbReference type="AlphaFoldDB" id="A7RVV3"/>
<name>A7RVV3_NEMVE</name>
<dbReference type="Gene3D" id="2.60.120.260">
    <property type="entry name" value="Galactose-binding domain-like"/>
    <property type="match status" value="1"/>
</dbReference>
<dbReference type="HOGENOM" id="CLU_2148819_0_0_1"/>
<dbReference type="KEGG" id="nve:5516454"/>
<proteinExistence type="predicted"/>
<dbReference type="PANTHER" id="PTHR24543">
    <property type="entry name" value="MULTICOPPER OXIDASE-RELATED"/>
    <property type="match status" value="1"/>
</dbReference>
<keyword evidence="4" id="KW-1185">Reference proteome</keyword>
<dbReference type="InterPro" id="IPR008979">
    <property type="entry name" value="Galactose-bd-like_sf"/>
</dbReference>
<dbReference type="PANTHER" id="PTHR24543:SF325">
    <property type="entry name" value="F5_8 TYPE C DOMAIN-CONTAINING PROTEIN"/>
    <property type="match status" value="1"/>
</dbReference>
<dbReference type="Pfam" id="PF00754">
    <property type="entry name" value="F5_F8_type_C"/>
    <property type="match status" value="1"/>
</dbReference>
<dbReference type="OrthoDB" id="6018330at2759"/>
<reference evidence="3 4" key="1">
    <citation type="journal article" date="2007" name="Science">
        <title>Sea anemone genome reveals ancestral eumetazoan gene repertoire and genomic organization.</title>
        <authorList>
            <person name="Putnam N.H."/>
            <person name="Srivastava M."/>
            <person name="Hellsten U."/>
            <person name="Dirks B."/>
            <person name="Chapman J."/>
            <person name="Salamov A."/>
            <person name="Terry A."/>
            <person name="Shapiro H."/>
            <person name="Lindquist E."/>
            <person name="Kapitonov V.V."/>
            <person name="Jurka J."/>
            <person name="Genikhovich G."/>
            <person name="Grigoriev I.V."/>
            <person name="Lucas S.M."/>
            <person name="Steele R.E."/>
            <person name="Finnerty J.R."/>
            <person name="Technau U."/>
            <person name="Martindale M.Q."/>
            <person name="Rokhsar D.S."/>
        </authorList>
    </citation>
    <scope>NUCLEOTIDE SEQUENCE [LARGE SCALE GENOMIC DNA]</scope>
    <source>
        <strain evidence="4">CH2 X CH6</strain>
    </source>
</reference>